<evidence type="ECO:0000259" key="3">
    <source>
        <dbReference type="Pfam" id="PF21007"/>
    </source>
</evidence>
<feature type="compositionally biased region" description="Basic and acidic residues" evidence="2">
    <location>
        <begin position="440"/>
        <end position="450"/>
    </location>
</feature>
<feature type="compositionally biased region" description="Polar residues" evidence="2">
    <location>
        <begin position="458"/>
        <end position="468"/>
    </location>
</feature>
<dbReference type="RefSeq" id="XP_026523277.1">
    <property type="nucleotide sequence ID" value="XM_026667492.1"/>
</dbReference>
<feature type="coiled-coil region" evidence="1">
    <location>
        <begin position="817"/>
        <end position="901"/>
    </location>
</feature>
<accession>A0A6J1TX54</accession>
<protein>
    <submittedName>
        <fullName evidence="5 6">Fas-binding factor 1</fullName>
    </submittedName>
</protein>
<feature type="region of interest" description="Disordered" evidence="2">
    <location>
        <begin position="193"/>
        <end position="548"/>
    </location>
</feature>
<dbReference type="InterPro" id="IPR049390">
    <property type="entry name" value="FBF1_C"/>
</dbReference>
<dbReference type="RefSeq" id="XP_026523276.1">
    <property type="nucleotide sequence ID" value="XM_026667491.1"/>
</dbReference>
<feature type="compositionally biased region" description="Polar residues" evidence="2">
    <location>
        <begin position="209"/>
        <end position="221"/>
    </location>
</feature>
<dbReference type="GO" id="GO:0060271">
    <property type="term" value="P:cilium assembly"/>
    <property type="evidence" value="ECO:0007669"/>
    <property type="project" value="InterPro"/>
</dbReference>
<feature type="coiled-coil region" evidence="1">
    <location>
        <begin position="959"/>
        <end position="993"/>
    </location>
</feature>
<evidence type="ECO:0000313" key="5">
    <source>
        <dbReference type="RefSeq" id="XP_026523276.1"/>
    </source>
</evidence>
<keyword evidence="1" id="KW-0175">Coiled coil</keyword>
<dbReference type="Pfam" id="PF21007">
    <property type="entry name" value="FBF1"/>
    <property type="match status" value="1"/>
</dbReference>
<dbReference type="GO" id="GO:0036064">
    <property type="term" value="C:ciliary basal body"/>
    <property type="evidence" value="ECO:0007669"/>
    <property type="project" value="TreeGrafter"/>
</dbReference>
<evidence type="ECO:0000256" key="1">
    <source>
        <dbReference type="SAM" id="Coils"/>
    </source>
</evidence>
<feature type="coiled-coil region" evidence="1">
    <location>
        <begin position="692"/>
        <end position="752"/>
    </location>
</feature>
<keyword evidence="4" id="KW-1185">Reference proteome</keyword>
<proteinExistence type="predicted"/>
<reference evidence="5 6" key="1">
    <citation type="submission" date="2025-04" db="UniProtKB">
        <authorList>
            <consortium name="RefSeq"/>
        </authorList>
    </citation>
    <scope>IDENTIFICATION</scope>
</reference>
<feature type="compositionally biased region" description="Acidic residues" evidence="2">
    <location>
        <begin position="241"/>
        <end position="250"/>
    </location>
</feature>
<dbReference type="AlphaFoldDB" id="A0A6J1TX54"/>
<feature type="region of interest" description="Disordered" evidence="2">
    <location>
        <begin position="44"/>
        <end position="70"/>
    </location>
</feature>
<feature type="coiled-coil region" evidence="1">
    <location>
        <begin position="1022"/>
        <end position="1073"/>
    </location>
</feature>
<evidence type="ECO:0000313" key="6">
    <source>
        <dbReference type="RefSeq" id="XP_026523277.1"/>
    </source>
</evidence>
<dbReference type="GO" id="GO:0005814">
    <property type="term" value="C:centriole"/>
    <property type="evidence" value="ECO:0007669"/>
    <property type="project" value="TreeGrafter"/>
</dbReference>
<dbReference type="GO" id="GO:0090162">
    <property type="term" value="P:establishment of epithelial cell polarity"/>
    <property type="evidence" value="ECO:0007669"/>
    <property type="project" value="InterPro"/>
</dbReference>
<feature type="compositionally biased region" description="Polar residues" evidence="2">
    <location>
        <begin position="128"/>
        <end position="137"/>
    </location>
</feature>
<feature type="compositionally biased region" description="Basic and acidic residues" evidence="2">
    <location>
        <begin position="259"/>
        <end position="283"/>
    </location>
</feature>
<gene>
    <name evidence="5 6" type="primary">FBF1</name>
</gene>
<feature type="compositionally biased region" description="Low complexity" evidence="2">
    <location>
        <begin position="145"/>
        <end position="154"/>
    </location>
</feature>
<dbReference type="GeneID" id="113412085"/>
<evidence type="ECO:0000313" key="4">
    <source>
        <dbReference type="Proteomes" id="UP000504612"/>
    </source>
</evidence>
<dbReference type="PANTHER" id="PTHR33689:SF1">
    <property type="entry name" value="FAS-BINDING FACTOR 1"/>
    <property type="match status" value="1"/>
</dbReference>
<feature type="compositionally biased region" description="Basic and acidic residues" evidence="2">
    <location>
        <begin position="356"/>
        <end position="365"/>
    </location>
</feature>
<feature type="compositionally biased region" description="Basic and acidic residues" evidence="2">
    <location>
        <begin position="301"/>
        <end position="320"/>
    </location>
</feature>
<feature type="compositionally biased region" description="Low complexity" evidence="2">
    <location>
        <begin position="393"/>
        <end position="406"/>
    </location>
</feature>
<feature type="region of interest" description="Disordered" evidence="2">
    <location>
        <begin position="128"/>
        <end position="167"/>
    </location>
</feature>
<feature type="compositionally biased region" description="Basic and acidic residues" evidence="2">
    <location>
        <begin position="157"/>
        <end position="167"/>
    </location>
</feature>
<dbReference type="InterPro" id="IPR033561">
    <property type="entry name" value="FBF1"/>
</dbReference>
<organism evidence="4 6">
    <name type="scientific">Notechis scutatus</name>
    <name type="common">mainland tiger snake</name>
    <dbReference type="NCBI Taxonomy" id="8663"/>
    <lineage>
        <taxon>Eukaryota</taxon>
        <taxon>Metazoa</taxon>
        <taxon>Chordata</taxon>
        <taxon>Craniata</taxon>
        <taxon>Vertebrata</taxon>
        <taxon>Euteleostomi</taxon>
        <taxon>Lepidosauria</taxon>
        <taxon>Squamata</taxon>
        <taxon>Bifurcata</taxon>
        <taxon>Unidentata</taxon>
        <taxon>Episquamata</taxon>
        <taxon>Toxicofera</taxon>
        <taxon>Serpentes</taxon>
        <taxon>Colubroidea</taxon>
        <taxon>Elapidae</taxon>
        <taxon>Hydrophiinae</taxon>
        <taxon>Notechis</taxon>
    </lineage>
</organism>
<feature type="coiled-coil region" evidence="1">
    <location>
        <begin position="609"/>
        <end position="657"/>
    </location>
</feature>
<dbReference type="PANTHER" id="PTHR33689">
    <property type="entry name" value="FAS-BINDING FACTOR 1"/>
    <property type="match status" value="1"/>
</dbReference>
<name>A0A6J1TX54_9SAUR</name>
<feature type="compositionally biased region" description="Polar residues" evidence="2">
    <location>
        <begin position="490"/>
        <end position="507"/>
    </location>
</feature>
<evidence type="ECO:0000256" key="2">
    <source>
        <dbReference type="SAM" id="MobiDB-lite"/>
    </source>
</evidence>
<dbReference type="Proteomes" id="UP000504612">
    <property type="component" value="Unplaced"/>
</dbReference>
<dbReference type="CTD" id="85302"/>
<feature type="domain" description="Fas-binding factor 1 C-terminal" evidence="3">
    <location>
        <begin position="626"/>
        <end position="1161"/>
    </location>
</feature>
<sequence length="1172" mass="133249">MKKTEKITCKRYSNAIGDHEMATKLKKSLRSSIDDVLGDLLGDDDDIPVNSGKPTSFGSTDGKAREIAPQASRKGLLDDDFFNKMAVEEGADAEEPDISDVDPEAILETLKDMDEMEADILGIKKTNTKSPQKTVKSVGTAEPLAKAAKTKTTTNIERGDSAGEVSKDLGSVLSASKPLKQRFSLEDIDDPLAGLLSDDEETPVKKTHSSLTKTTPEISRTPSEKVHGHGIAPEQKKEELTFEDDGDDLMEAVGFGEASKAEVKSGRRNEEKESRPARARQDELLGLGTGKKLLERPSTGEPKEFKLDKKYQKQTDKEDALGDDFTFGAYQPTMASTPEGRKSRRQSVRFSSENLSDLKTEERSKPFPSASNSPIRSKSGADWLGLKDEDSDLLPSSPLKEPSKSSARGTTLDMPSFPSEAKDPPPPPTTLQSPLTTKQVTEEVIQKKEPAEDDGDSWLNNVLSQKKSQAWEKMRKRSGSLDVQTHGDHLTSQQVISTQEQHRSAATSDKPARLEQLESFVPWERSQEQSAPAFPSDSRKGTPFGDTISRASATFGQGHQETTKVPVNSQALILEPLLLSSPNNADYEKKMVGVQAQLRETLGTYQAELLSAQTRFTELEVQVRRLELEKNQQKLLLESLQRRHQEDLELIENAHRTRVKVVEDSYHQREDRLRQENQELVAQYLSRCQSAEEAKSEMLAQHQRRLTELEQEKAKEIDRLRELQRMSILEMRKDHEEQLQRLKQLKSQEIDAVTSATSYTRSLNGVIDQMEKFSSNLNDLASKVEATHHTTHQGLEMGARQRDEQLRVLQDRLNWQQRDMEDERGRLQEVISKMEARLNEQTRLLEQERWRVTTEQAKVESLQRSLEEQRRVMTQQLTMEREELERAKNSLLEEQKAVMQKCAEERRKVAAEWSELHVQQRLSKERSEREVDRALQIDSQREGAIMSLAKEQADLKIKSSELRSREEQLVRDRELLEQEKQELRLEKERVNAAALHVKQRADEISSMSKVSSHKYEEGEKALVEAKKVESEHQARLQSLQQQMEWLRQQEEHLHQERLSLSQQRRQLEQLRMELPSNPRAFQNMPQLPLLGTPDKIISNVHYLPLPVTVPPKANPGNTIASQGLPRPDPADLYAKLVLHKITAERDHDFLEEEQFFLETLKRTSYKTSFQSA</sequence>
<dbReference type="GO" id="GO:0097539">
    <property type="term" value="C:ciliary transition fiber"/>
    <property type="evidence" value="ECO:0007669"/>
    <property type="project" value="InterPro"/>
</dbReference>
<dbReference type="KEGG" id="nss:113412085"/>